<protein>
    <submittedName>
        <fullName evidence="1">Gliding motility protein RemB</fullName>
    </submittedName>
</protein>
<dbReference type="Gene3D" id="2.40.160.130">
    <property type="entry name" value="Capsule assembly protein Wzi"/>
    <property type="match status" value="1"/>
</dbReference>
<evidence type="ECO:0000313" key="2">
    <source>
        <dbReference type="Proteomes" id="UP001168642"/>
    </source>
</evidence>
<keyword evidence="2" id="KW-1185">Reference proteome</keyword>
<sequence length="564" mass="63862">MKKIIWVLLLGANILNAQEKEELFPEHESQLRIPFNHASYSVFEQGIYQAENSHTAIKPYVYQAVSKVAGLDAYKNSLLKNKKSWGGRKLWNEHLVAVRGKDYWFHLDVLLDVDAGVDNTDVGTTMNNTRILKIEGQIGNKFSYSASAFESQTKYTQFVYDYIKINQPEDAAGLIPGRGKGKGVGTYGMDYGISTGYVSYAPSKFFDVQFGHGQNFIGDGYRSLFLSDVSAPSTYAKITTTVGKVQYTNMWMWLKDFNYSIDDASAGMNYGHKRKYGTFHHLSWNVTPRFNLGFFEGIITDNAGSSGAFPAEYFNPIIFYKNLEFANGEDSGNGIVGMDMKYRLAENTIFYGQFLLDDFKVAEFFKPQNGYWANKNAIQIGAKFFDAFKVKGLQLQAEYNKVTPFTYSHEQQHNYAHFGQPLAHLWGANFWETVFIARYNKNRWGAHAKVVYGKKGFDIDGDSTSYGGNVFVLATERNGDYDQKFLQGNVATTLNADMEVSYLINPSNNFKVFAGALIRNFKSDSPITRIGIEPESTGYTFNVENTQWFVVGVKADLFNNYRDY</sequence>
<dbReference type="InterPro" id="IPR038636">
    <property type="entry name" value="Wzi_sf"/>
</dbReference>
<organism evidence="1 2">
    <name type="scientific">Wenyingzhuangia gilva</name>
    <dbReference type="NCBI Taxonomy" id="3057677"/>
    <lineage>
        <taxon>Bacteria</taxon>
        <taxon>Pseudomonadati</taxon>
        <taxon>Bacteroidota</taxon>
        <taxon>Flavobacteriia</taxon>
        <taxon>Flavobacteriales</taxon>
        <taxon>Flavobacteriaceae</taxon>
        <taxon>Wenyingzhuangia</taxon>
    </lineage>
</organism>
<dbReference type="Proteomes" id="UP001168642">
    <property type="component" value="Unassembled WGS sequence"/>
</dbReference>
<accession>A0ABT8VN06</accession>
<dbReference type="RefSeq" id="WP_302882620.1">
    <property type="nucleotide sequence ID" value="NZ_JAUMIT010000001.1"/>
</dbReference>
<evidence type="ECO:0000313" key="1">
    <source>
        <dbReference type="EMBL" id="MDO3693348.1"/>
    </source>
</evidence>
<reference evidence="1" key="1">
    <citation type="submission" date="2023-07" db="EMBL/GenBank/DDBJ databases">
        <title>Wenyingzhuangia sp. chi5 genome sequencing and assembly.</title>
        <authorList>
            <person name="Park S."/>
        </authorList>
    </citation>
    <scope>NUCLEOTIDE SEQUENCE</scope>
    <source>
        <strain evidence="1">Chi5</strain>
    </source>
</reference>
<dbReference type="EMBL" id="JAUMIT010000001">
    <property type="protein sequence ID" value="MDO3693348.1"/>
    <property type="molecule type" value="Genomic_DNA"/>
</dbReference>
<name>A0ABT8VN06_9FLAO</name>
<proteinExistence type="predicted"/>
<comment type="caution">
    <text evidence="1">The sequence shown here is derived from an EMBL/GenBank/DDBJ whole genome shotgun (WGS) entry which is preliminary data.</text>
</comment>
<gene>
    <name evidence="1" type="ORF">QVZ41_00610</name>
</gene>